<evidence type="ECO:0000256" key="1">
    <source>
        <dbReference type="ARBA" id="ARBA00022729"/>
    </source>
</evidence>
<keyword evidence="6" id="KW-1185">Reference proteome</keyword>
<evidence type="ECO:0000313" key="5">
    <source>
        <dbReference type="EMBL" id="AKV00967.1"/>
    </source>
</evidence>
<dbReference type="NCBIfam" id="TIGR02232">
    <property type="entry name" value="myxo_disulf_rpt"/>
    <property type="match status" value="1"/>
</dbReference>
<dbReference type="AlphaFoldDB" id="A0A0K1Q5N4"/>
<dbReference type="EMBL" id="CP012333">
    <property type="protein sequence ID" value="AKV00967.1"/>
    <property type="molecule type" value="Genomic_DNA"/>
</dbReference>
<dbReference type="Proteomes" id="UP000064967">
    <property type="component" value="Chromosome"/>
</dbReference>
<feature type="chain" id="PRO_5005467130" evidence="4">
    <location>
        <begin position="22"/>
        <end position="280"/>
    </location>
</feature>
<dbReference type="STRING" id="1391654.AKJ09_07630"/>
<organism evidence="5 6">
    <name type="scientific">Labilithrix luteola</name>
    <dbReference type="NCBI Taxonomy" id="1391654"/>
    <lineage>
        <taxon>Bacteria</taxon>
        <taxon>Pseudomonadati</taxon>
        <taxon>Myxococcota</taxon>
        <taxon>Polyangia</taxon>
        <taxon>Polyangiales</taxon>
        <taxon>Labilitrichaceae</taxon>
        <taxon>Labilithrix</taxon>
    </lineage>
</organism>
<keyword evidence="2" id="KW-0677">Repeat</keyword>
<evidence type="ECO:0000313" key="6">
    <source>
        <dbReference type="Proteomes" id="UP000064967"/>
    </source>
</evidence>
<protein>
    <submittedName>
        <fullName evidence="5">Multiple EGF-like-domain protein 3</fullName>
    </submittedName>
</protein>
<keyword evidence="1 4" id="KW-0732">Signal</keyword>
<evidence type="ECO:0000256" key="4">
    <source>
        <dbReference type="SAM" id="SignalP"/>
    </source>
</evidence>
<accession>A0A0K1Q5N4</accession>
<keyword evidence="3" id="KW-1015">Disulfide bond</keyword>
<evidence type="ECO:0000256" key="3">
    <source>
        <dbReference type="ARBA" id="ARBA00023157"/>
    </source>
</evidence>
<evidence type="ECO:0000256" key="2">
    <source>
        <dbReference type="ARBA" id="ARBA00022737"/>
    </source>
</evidence>
<dbReference type="RefSeq" id="WP_146652154.1">
    <property type="nucleotide sequence ID" value="NZ_CP012333.1"/>
</dbReference>
<feature type="signal peptide" evidence="4">
    <location>
        <begin position="1"/>
        <end position="21"/>
    </location>
</feature>
<name>A0A0K1Q5N4_9BACT</name>
<sequence length="280" mass="28744">MRARLVSLAKALALVGSLAGALVVVETGCGTKSAAKSTSGCKPGEPYYCRCADRSEGEWICNDDGQTFGTCEPCETGDNPALPPEEYEPLPARDAGGSDASKAVCGNKVVEADEDCDDGNQSDEDGCTATCRLGGSNPPASRSCPGLETHVWSDREVVYTGTTVGSPNTGAVKPACTAGASTASGAAASDRVFAVTTHKTGTLTAKTSNTAFNNLLYASTACRDRNKNEGDNLQLACANASSGTEGETLTFPVEDGKTYTVFVDGVLTAEGTFTIGFSIE</sequence>
<dbReference type="InterPro" id="IPR011936">
    <property type="entry name" value="Myxo_disulph_rpt"/>
</dbReference>
<gene>
    <name evidence="5" type="ORF">AKJ09_07630</name>
</gene>
<proteinExistence type="predicted"/>
<dbReference type="KEGG" id="llu:AKJ09_07630"/>
<reference evidence="5 6" key="1">
    <citation type="submission" date="2015-08" db="EMBL/GenBank/DDBJ databases">
        <authorList>
            <person name="Babu N.S."/>
            <person name="Beckwith C.J."/>
            <person name="Beseler K.G."/>
            <person name="Brison A."/>
            <person name="Carone J.V."/>
            <person name="Caskin T.P."/>
            <person name="Diamond M."/>
            <person name="Durham M.E."/>
            <person name="Foxe J.M."/>
            <person name="Go M."/>
            <person name="Henderson B.A."/>
            <person name="Jones I.B."/>
            <person name="McGettigan J.A."/>
            <person name="Micheletti S.J."/>
            <person name="Nasrallah M.E."/>
            <person name="Ortiz D."/>
            <person name="Piller C.R."/>
            <person name="Privatt S.R."/>
            <person name="Schneider S.L."/>
            <person name="Sharp S."/>
            <person name="Smith T.C."/>
            <person name="Stanton J.D."/>
            <person name="Ullery H.E."/>
            <person name="Wilson R.J."/>
            <person name="Serrano M.G."/>
            <person name="Buck G."/>
            <person name="Lee V."/>
            <person name="Wang Y."/>
            <person name="Carvalho R."/>
            <person name="Voegtly L."/>
            <person name="Shi R."/>
            <person name="Duckworth R."/>
            <person name="Johnson A."/>
            <person name="Loviza R."/>
            <person name="Walstead R."/>
            <person name="Shah Z."/>
            <person name="Kiflezghi M."/>
            <person name="Wade K."/>
            <person name="Ball S.L."/>
            <person name="Bradley K.W."/>
            <person name="Asai D.J."/>
            <person name="Bowman C.A."/>
            <person name="Russell D.A."/>
            <person name="Pope W.H."/>
            <person name="Jacobs-Sera D."/>
            <person name="Hendrix R.W."/>
            <person name="Hatfull G.F."/>
        </authorList>
    </citation>
    <scope>NUCLEOTIDE SEQUENCE [LARGE SCALE GENOMIC DNA]</scope>
    <source>
        <strain evidence="5 6">DSM 27648</strain>
    </source>
</reference>